<dbReference type="InterPro" id="IPR036259">
    <property type="entry name" value="MFS_trans_sf"/>
</dbReference>
<evidence type="ECO:0000256" key="1">
    <source>
        <dbReference type="ARBA" id="ARBA00004651"/>
    </source>
</evidence>
<dbReference type="InterPro" id="IPR020846">
    <property type="entry name" value="MFS_dom"/>
</dbReference>
<feature type="transmembrane region" description="Helical" evidence="8">
    <location>
        <begin position="353"/>
        <end position="373"/>
    </location>
</feature>
<evidence type="ECO:0000256" key="2">
    <source>
        <dbReference type="ARBA" id="ARBA00006236"/>
    </source>
</evidence>
<dbReference type="STRING" id="319236.BST91_00705"/>
<feature type="transmembrane region" description="Helical" evidence="8">
    <location>
        <begin position="54"/>
        <end position="75"/>
    </location>
</feature>
<dbReference type="AlphaFoldDB" id="A0A090QIL2"/>
<dbReference type="PANTHER" id="PTHR23502">
    <property type="entry name" value="MAJOR FACILITATOR SUPERFAMILY"/>
    <property type="match status" value="1"/>
</dbReference>
<dbReference type="SUPFAM" id="SSF103473">
    <property type="entry name" value="MFS general substrate transporter"/>
    <property type="match status" value="1"/>
</dbReference>
<evidence type="ECO:0000259" key="9">
    <source>
        <dbReference type="PROSITE" id="PS50850"/>
    </source>
</evidence>
<feature type="transmembrane region" description="Helical" evidence="8">
    <location>
        <begin position="261"/>
        <end position="279"/>
    </location>
</feature>
<evidence type="ECO:0000256" key="4">
    <source>
        <dbReference type="ARBA" id="ARBA00022475"/>
    </source>
</evidence>
<evidence type="ECO:0000313" key="10">
    <source>
        <dbReference type="EMBL" id="GAK95381.1"/>
    </source>
</evidence>
<dbReference type="eggNOG" id="COG2814">
    <property type="taxonomic scope" value="Bacteria"/>
</dbReference>
<evidence type="ECO:0000256" key="3">
    <source>
        <dbReference type="ARBA" id="ARBA00022448"/>
    </source>
</evidence>
<feature type="transmembrane region" description="Helical" evidence="8">
    <location>
        <begin position="224"/>
        <end position="249"/>
    </location>
</feature>
<feature type="domain" description="Major facilitator superfamily (MFS) profile" evidence="9">
    <location>
        <begin position="21"/>
        <end position="406"/>
    </location>
</feature>
<evidence type="ECO:0000256" key="7">
    <source>
        <dbReference type="ARBA" id="ARBA00023136"/>
    </source>
</evidence>
<gene>
    <name evidence="10" type="ORF">JCM19294_2163</name>
</gene>
<feature type="transmembrane region" description="Helical" evidence="8">
    <location>
        <begin position="317"/>
        <end position="333"/>
    </location>
</feature>
<keyword evidence="7 8" id="KW-0472">Membrane</keyword>
<dbReference type="NCBIfam" id="TIGR00710">
    <property type="entry name" value="efflux_Bcr_CflA"/>
    <property type="match status" value="1"/>
</dbReference>
<comment type="subcellular location">
    <subcellularLocation>
        <location evidence="1">Cell membrane</location>
        <topology evidence="1">Multi-pass membrane protein</topology>
    </subcellularLocation>
</comment>
<evidence type="ECO:0000313" key="11">
    <source>
        <dbReference type="Proteomes" id="UP000029221"/>
    </source>
</evidence>
<dbReference type="CDD" id="cd17320">
    <property type="entry name" value="MFS_MdfA_MDR_like"/>
    <property type="match status" value="1"/>
</dbReference>
<sequence length="430" mass="47281">MYFMAKRVYKGQLSSGRRLGIILVLGSLIAIGPFSIDAYLPAFKQIAGDFKVDVNAISLTLTTYFIGIGLGQLAYGPLMDRFGRRKPLIVGLVLYIGTSLASAFAYDVIALATLRFFTALGACAGMVASKAIVRDLFDEEEVASVLSNLMLIMGIAPVIAPGIGGWVVTHFHWQIIFYGLAGFATLMLFNIIFFLPDSVTPNRATSLKPVPVLKEYWSIYKNKAFFLFSTTRGFIIGALLGYVAAAPFIFMEFFEMSKTEFAFAFSSNAAGLIAGSQINRLFLKRYTTFEITYVVSVLLIVFTGVLTIHLATMTPEFWIVYPSLFLMMTAIGFQNPNATALALQPFTAKAGSASAFVGAVSMIYGSLASWYVSKFVNDALLPLALLLLGCAVFGHLAVEIFRIKYARGYQFAKNYLKHPYKAIKREDNYS</sequence>
<feature type="transmembrane region" description="Helical" evidence="8">
    <location>
        <begin position="112"/>
        <end position="133"/>
    </location>
</feature>
<keyword evidence="11" id="KW-1185">Reference proteome</keyword>
<proteinExistence type="inferred from homology"/>
<dbReference type="InterPro" id="IPR011701">
    <property type="entry name" value="MFS"/>
</dbReference>
<keyword evidence="5 8" id="KW-0812">Transmembrane</keyword>
<dbReference type="PROSITE" id="PS50850">
    <property type="entry name" value="MFS"/>
    <property type="match status" value="1"/>
</dbReference>
<dbReference type="GO" id="GO:0005886">
    <property type="term" value="C:plasma membrane"/>
    <property type="evidence" value="ECO:0007669"/>
    <property type="project" value="UniProtKB-SubCell"/>
</dbReference>
<dbReference type="Proteomes" id="UP000029221">
    <property type="component" value="Unassembled WGS sequence"/>
</dbReference>
<evidence type="ECO:0000256" key="8">
    <source>
        <dbReference type="SAM" id="Phobius"/>
    </source>
</evidence>
<dbReference type="InterPro" id="IPR004812">
    <property type="entry name" value="Efflux_drug-R_Bcr/CmlA"/>
</dbReference>
<feature type="transmembrane region" description="Helical" evidence="8">
    <location>
        <begin position="175"/>
        <end position="195"/>
    </location>
</feature>
<comment type="similarity">
    <text evidence="2">Belongs to the major facilitator superfamily. Bcr/CmlA family.</text>
</comment>
<dbReference type="Gene3D" id="1.20.1720.10">
    <property type="entry name" value="Multidrug resistance protein D"/>
    <property type="match status" value="1"/>
</dbReference>
<keyword evidence="3" id="KW-0813">Transport</keyword>
<keyword evidence="6 8" id="KW-1133">Transmembrane helix</keyword>
<comment type="caution">
    <text evidence="10">The sequence shown here is derived from an EMBL/GenBank/DDBJ whole genome shotgun (WGS) entry which is preliminary data.</text>
</comment>
<reference evidence="10" key="1">
    <citation type="journal article" date="2014" name="Genome Announc.">
        <title>Draft Genome Sequences of Marine Flavobacterium Nonlabens Strains NR17, NR24, NR27, NR32, NR33, and Ara13.</title>
        <authorList>
            <person name="Nakanishi M."/>
            <person name="Meirelles P."/>
            <person name="Suzuki R."/>
            <person name="Takatani N."/>
            <person name="Mino S."/>
            <person name="Suda W."/>
            <person name="Oshima K."/>
            <person name="Hattori M."/>
            <person name="Ohkuma M."/>
            <person name="Hosokawa M."/>
            <person name="Miyashita K."/>
            <person name="Thompson F.L."/>
            <person name="Niwa A."/>
            <person name="Sawabe T."/>
            <person name="Sawabe T."/>
        </authorList>
    </citation>
    <scope>NUCLEOTIDE SEQUENCE [LARGE SCALE GENOMIC DNA]</scope>
    <source>
        <strain evidence="10">JCM 19294</strain>
    </source>
</reference>
<keyword evidence="4" id="KW-1003">Cell membrane</keyword>
<protein>
    <submittedName>
        <fullName evidence="10">Multidrug resistance transporter</fullName>
    </submittedName>
</protein>
<dbReference type="GO" id="GO:1990961">
    <property type="term" value="P:xenobiotic detoxification by transmembrane export across the plasma membrane"/>
    <property type="evidence" value="ECO:0007669"/>
    <property type="project" value="InterPro"/>
</dbReference>
<evidence type="ECO:0000256" key="6">
    <source>
        <dbReference type="ARBA" id="ARBA00022989"/>
    </source>
</evidence>
<name>A0A090QIL2_9FLAO</name>
<dbReference type="GO" id="GO:0042910">
    <property type="term" value="F:xenobiotic transmembrane transporter activity"/>
    <property type="evidence" value="ECO:0007669"/>
    <property type="project" value="InterPro"/>
</dbReference>
<evidence type="ECO:0000256" key="5">
    <source>
        <dbReference type="ARBA" id="ARBA00022692"/>
    </source>
</evidence>
<accession>A0A090QIL2</accession>
<feature type="transmembrane region" description="Helical" evidence="8">
    <location>
        <begin position="379"/>
        <end position="398"/>
    </location>
</feature>
<dbReference type="PANTHER" id="PTHR23502:SF132">
    <property type="entry name" value="POLYAMINE TRANSPORTER 2-RELATED"/>
    <property type="match status" value="1"/>
</dbReference>
<dbReference type="EMBL" id="BBML01000001">
    <property type="protein sequence ID" value="GAK95381.1"/>
    <property type="molecule type" value="Genomic_DNA"/>
</dbReference>
<dbReference type="Pfam" id="PF07690">
    <property type="entry name" value="MFS_1"/>
    <property type="match status" value="1"/>
</dbReference>
<feature type="transmembrane region" description="Helical" evidence="8">
    <location>
        <begin position="21"/>
        <end position="42"/>
    </location>
</feature>
<feature type="transmembrane region" description="Helical" evidence="8">
    <location>
        <begin position="291"/>
        <end position="311"/>
    </location>
</feature>
<organism evidence="10 11">
    <name type="scientific">Nonlabens tegetincola</name>
    <dbReference type="NCBI Taxonomy" id="323273"/>
    <lineage>
        <taxon>Bacteria</taxon>
        <taxon>Pseudomonadati</taxon>
        <taxon>Bacteroidota</taxon>
        <taxon>Flavobacteriia</taxon>
        <taxon>Flavobacteriales</taxon>
        <taxon>Flavobacteriaceae</taxon>
        <taxon>Nonlabens</taxon>
    </lineage>
</organism>
<feature type="transmembrane region" description="Helical" evidence="8">
    <location>
        <begin position="87"/>
        <end position="106"/>
    </location>
</feature>
<feature type="transmembrane region" description="Helical" evidence="8">
    <location>
        <begin position="145"/>
        <end position="169"/>
    </location>
</feature>